<dbReference type="NCBIfam" id="TIGR00905">
    <property type="entry name" value="2A0302"/>
    <property type="match status" value="1"/>
</dbReference>
<evidence type="ECO:0000256" key="2">
    <source>
        <dbReference type="ARBA" id="ARBA00008220"/>
    </source>
</evidence>
<keyword evidence="5 9" id="KW-0812">Transmembrane</keyword>
<feature type="transmembrane region" description="Helical" evidence="9">
    <location>
        <begin position="420"/>
        <end position="438"/>
    </location>
</feature>
<evidence type="ECO:0000313" key="11">
    <source>
        <dbReference type="EMBL" id="KZD25418.1"/>
    </source>
</evidence>
<feature type="transmembrane region" description="Helical" evidence="9">
    <location>
        <begin position="128"/>
        <end position="145"/>
    </location>
</feature>
<keyword evidence="7 9" id="KW-1133">Transmembrane helix</keyword>
<dbReference type="Proteomes" id="UP000076574">
    <property type="component" value="Unassembled WGS sequence"/>
</dbReference>
<dbReference type="EMBL" id="KT955714">
    <property type="protein sequence ID" value="AMH39423.1"/>
    <property type="molecule type" value="Genomic_DNA"/>
</dbReference>
<keyword evidence="6" id="KW-0029">Amino-acid transport</keyword>
<feature type="transmembrane region" description="Helical" evidence="9">
    <location>
        <begin position="330"/>
        <end position="352"/>
    </location>
</feature>
<accession>A0A109ZY33</accession>
<dbReference type="PIRSF" id="PIRSF006060">
    <property type="entry name" value="AA_transporter"/>
    <property type="match status" value="1"/>
</dbReference>
<dbReference type="AlphaFoldDB" id="A0A109ZY33"/>
<keyword evidence="8 9" id="KW-0472">Membrane</keyword>
<dbReference type="Gene3D" id="1.20.1740.10">
    <property type="entry name" value="Amino acid/polyamine transporter I"/>
    <property type="match status" value="1"/>
</dbReference>
<evidence type="ECO:0000313" key="12">
    <source>
        <dbReference type="Proteomes" id="UP000076574"/>
    </source>
</evidence>
<feature type="transmembrane region" description="Helical" evidence="9">
    <location>
        <begin position="395"/>
        <end position="414"/>
    </location>
</feature>
<evidence type="ECO:0000256" key="1">
    <source>
        <dbReference type="ARBA" id="ARBA00004651"/>
    </source>
</evidence>
<evidence type="ECO:0000256" key="9">
    <source>
        <dbReference type="SAM" id="Phobius"/>
    </source>
</evidence>
<evidence type="ECO:0000256" key="4">
    <source>
        <dbReference type="ARBA" id="ARBA00022475"/>
    </source>
</evidence>
<dbReference type="InterPro" id="IPR004754">
    <property type="entry name" value="Amino_acid_antiprt"/>
</dbReference>
<dbReference type="EMBL" id="LVYV01000001">
    <property type="protein sequence ID" value="KZD25418.1"/>
    <property type="molecule type" value="Genomic_DNA"/>
</dbReference>
<reference evidence="10" key="1">
    <citation type="submission" date="2015-10" db="EMBL/GenBank/DDBJ databases">
        <title>Evolution marks in rhizobial microsymbionts genomes from the relict species Vavilovia formosa (Stev.) Fed.</title>
        <authorList>
            <person name="Kopat V."/>
        </authorList>
    </citation>
    <scope>NUCLEOTIDE SEQUENCE</scope>
    <source>
        <strain evidence="10">Vaf-07</strain>
    </source>
</reference>
<name>A0A109ZY33_9BRAD</name>
<feature type="transmembrane region" description="Helical" evidence="9">
    <location>
        <begin position="9"/>
        <end position="28"/>
    </location>
</feature>
<dbReference type="PANTHER" id="PTHR42770:SF4">
    <property type="entry name" value="ARGININE_ORNITHINE ANTIPORTER-RELATED"/>
    <property type="match status" value="1"/>
</dbReference>
<dbReference type="InterPro" id="IPR050367">
    <property type="entry name" value="APC_superfamily"/>
</dbReference>
<comment type="similarity">
    <text evidence="2">Belongs to the amino acid-polyamine-organocation (APC) superfamily. Basic amino acid/polyamine antiporter (APA) (TC 2.A.3.2) family.</text>
</comment>
<keyword evidence="3" id="KW-0813">Transport</keyword>
<feature type="transmembrane region" description="Helical" evidence="9">
    <location>
        <begin position="197"/>
        <end position="219"/>
    </location>
</feature>
<protein>
    <submittedName>
        <fullName evidence="11">Arginine-ornithine antiporter</fullName>
    </submittedName>
    <submittedName>
        <fullName evidence="10">Arginine/ornithine antiporter</fullName>
    </submittedName>
</protein>
<dbReference type="RefSeq" id="WP_068729654.1">
    <property type="nucleotide sequence ID" value="NZ_JABMCJ010000085.1"/>
</dbReference>
<dbReference type="GO" id="GO:0022857">
    <property type="term" value="F:transmembrane transporter activity"/>
    <property type="evidence" value="ECO:0007669"/>
    <property type="project" value="InterPro"/>
</dbReference>
<feature type="transmembrane region" description="Helical" evidence="9">
    <location>
        <begin position="450"/>
        <end position="474"/>
    </location>
</feature>
<keyword evidence="12" id="KW-1185">Reference proteome</keyword>
<feature type="transmembrane region" description="Helical" evidence="9">
    <location>
        <begin position="40"/>
        <end position="65"/>
    </location>
</feature>
<dbReference type="PANTHER" id="PTHR42770">
    <property type="entry name" value="AMINO ACID TRANSPORTER-RELATED"/>
    <property type="match status" value="1"/>
</dbReference>
<evidence type="ECO:0000256" key="6">
    <source>
        <dbReference type="ARBA" id="ARBA00022970"/>
    </source>
</evidence>
<dbReference type="InterPro" id="IPR002293">
    <property type="entry name" value="AA/rel_permease1"/>
</dbReference>
<feature type="transmembrane region" description="Helical" evidence="9">
    <location>
        <begin position="157"/>
        <end position="177"/>
    </location>
</feature>
<dbReference type="GO" id="GO:0005886">
    <property type="term" value="C:plasma membrane"/>
    <property type="evidence" value="ECO:0007669"/>
    <property type="project" value="UniProtKB-SubCell"/>
</dbReference>
<sequence>MSNAGDQKLPLWTLTAMVVGGMVGAGVFSIPRNFAQATGIYGALIAWAVAGAGMLMLGFVFQTLANRKPDLDAGVYAYAREGFGPYVGFFSAFGYWASACVGNVSYWILIKSTLGALFPALGQGNTVTAIALSSVGVWAFHFLVLRGVKEAAAINKIVTIAKLIPLLLFVVLSIFFFKPDVFVGNLWGGASGDYGNLFAQIKATMLVTVFVFLGIEGASNYSRFAQRREDVGIATVTGFLAVLALFASVSILAYGILPREELAQLRQPSVGGVLEAAVGHWGAIFIGIGVIISVLGAYLAWTLMAAEVLSVAAKRQDMPAFLARENANQVPSMALLMSTLLVQAVLIATLFSDDAFTFALSLCSHLSLIPYFLSAAFALMLVYRKETYETDPSDLRKDTIIAVLATAYTIFLLFAGGMKFLLLGFIIYAPGTILYFITRRELNKQLFTPAEWVLFGVAVVGCVVGIHGLATGYISI</sequence>
<reference evidence="11 12" key="2">
    <citation type="submission" date="2016-03" db="EMBL/GenBank/DDBJ databases">
        <title>Microsymbionts genomes from the relict species Vavilovia formosa (Stev.) Fed.</title>
        <authorList>
            <person name="Kopat V."/>
            <person name="Chirak E."/>
            <person name="Kimeklis A."/>
            <person name="Andronov E."/>
        </authorList>
    </citation>
    <scope>NUCLEOTIDE SEQUENCE [LARGE SCALE GENOMIC DNA]</scope>
    <source>
        <strain evidence="11 12">Vaf07</strain>
    </source>
</reference>
<evidence type="ECO:0000256" key="8">
    <source>
        <dbReference type="ARBA" id="ARBA00023136"/>
    </source>
</evidence>
<proteinExistence type="inferred from homology"/>
<evidence type="ECO:0000313" key="10">
    <source>
        <dbReference type="EMBL" id="AMH39423.1"/>
    </source>
</evidence>
<feature type="transmembrane region" description="Helical" evidence="9">
    <location>
        <begin position="358"/>
        <end position="383"/>
    </location>
</feature>
<keyword evidence="4" id="KW-1003">Cell membrane</keyword>
<dbReference type="STRING" id="943830.A4A58_03015"/>
<gene>
    <name evidence="10" type="primary">arcD_1</name>
    <name evidence="11" type="ORF">A4A58_03015</name>
    <name evidence="10" type="ORF">PROKKA_00610</name>
</gene>
<feature type="transmembrane region" description="Helical" evidence="9">
    <location>
        <begin position="86"/>
        <end position="108"/>
    </location>
</feature>
<evidence type="ECO:0000256" key="7">
    <source>
        <dbReference type="ARBA" id="ARBA00022989"/>
    </source>
</evidence>
<feature type="transmembrane region" description="Helical" evidence="9">
    <location>
        <begin position="277"/>
        <end position="309"/>
    </location>
</feature>
<evidence type="ECO:0000256" key="5">
    <source>
        <dbReference type="ARBA" id="ARBA00022692"/>
    </source>
</evidence>
<comment type="subcellular location">
    <subcellularLocation>
        <location evidence="1">Cell membrane</location>
        <topology evidence="1">Multi-pass membrane protein</topology>
    </subcellularLocation>
</comment>
<organism evidence="10">
    <name type="scientific">Tardiphaga robiniae</name>
    <dbReference type="NCBI Taxonomy" id="943830"/>
    <lineage>
        <taxon>Bacteria</taxon>
        <taxon>Pseudomonadati</taxon>
        <taxon>Pseudomonadota</taxon>
        <taxon>Alphaproteobacteria</taxon>
        <taxon>Hyphomicrobiales</taxon>
        <taxon>Nitrobacteraceae</taxon>
        <taxon>Tardiphaga</taxon>
    </lineage>
</organism>
<dbReference type="Pfam" id="PF13520">
    <property type="entry name" value="AA_permease_2"/>
    <property type="match status" value="1"/>
</dbReference>
<evidence type="ECO:0000256" key="3">
    <source>
        <dbReference type="ARBA" id="ARBA00022448"/>
    </source>
</evidence>
<feature type="transmembrane region" description="Helical" evidence="9">
    <location>
        <begin position="231"/>
        <end position="257"/>
    </location>
</feature>
<dbReference type="OrthoDB" id="3185104at2"/>
<dbReference type="GO" id="GO:0006865">
    <property type="term" value="P:amino acid transport"/>
    <property type="evidence" value="ECO:0007669"/>
    <property type="project" value="UniProtKB-KW"/>
</dbReference>